<dbReference type="Gene3D" id="3.40.50.12780">
    <property type="entry name" value="N-terminal domain of ligase-like"/>
    <property type="match status" value="1"/>
</dbReference>
<evidence type="ECO:0000259" key="3">
    <source>
        <dbReference type="Pfam" id="PF00501"/>
    </source>
</evidence>
<dbReference type="Pfam" id="PF00501">
    <property type="entry name" value="AMP-binding"/>
    <property type="match status" value="1"/>
</dbReference>
<evidence type="ECO:0000259" key="4">
    <source>
        <dbReference type="Pfam" id="PF07993"/>
    </source>
</evidence>
<dbReference type="SUPFAM" id="SSF51735">
    <property type="entry name" value="NAD(P)-binding Rossmann-fold domains"/>
    <property type="match status" value="1"/>
</dbReference>
<feature type="domain" description="Thioester reductase (TE)" evidence="4">
    <location>
        <begin position="712"/>
        <end position="937"/>
    </location>
</feature>
<dbReference type="PANTHER" id="PTHR43439:SF2">
    <property type="entry name" value="ENZYME, PUTATIVE (JCVI)-RELATED"/>
    <property type="match status" value="1"/>
</dbReference>
<dbReference type="InterPro" id="IPR042099">
    <property type="entry name" value="ANL_N_sf"/>
</dbReference>
<comment type="caution">
    <text evidence="5">The sequence shown here is derived from an EMBL/GenBank/DDBJ whole genome shotgun (WGS) entry which is preliminary data.</text>
</comment>
<dbReference type="OrthoDB" id="429813at2759"/>
<feature type="domain" description="AMP-dependent synthetase/ligase" evidence="3">
    <location>
        <begin position="104"/>
        <end position="374"/>
    </location>
</feature>
<dbReference type="PANTHER" id="PTHR43439">
    <property type="entry name" value="PHENYLACETATE-COENZYME A LIGASE"/>
    <property type="match status" value="1"/>
</dbReference>
<dbReference type="InterPro" id="IPR000873">
    <property type="entry name" value="AMP-dep_synth/lig_dom"/>
</dbReference>
<dbReference type="PROSITE" id="PS00455">
    <property type="entry name" value="AMP_BINDING"/>
    <property type="match status" value="1"/>
</dbReference>
<proteinExistence type="predicted"/>
<dbReference type="InterPro" id="IPR051414">
    <property type="entry name" value="Adenylate-forming_Reductase"/>
</dbReference>
<dbReference type="Pfam" id="PF23562">
    <property type="entry name" value="AMP-binding_C_3"/>
    <property type="match status" value="1"/>
</dbReference>
<gene>
    <name evidence="5" type="ORF">BN946_scf184857.g4</name>
</gene>
<dbReference type="HOGENOM" id="CLU_002220_1_0_1"/>
<accession>A0A060SXZ2</accession>
<reference evidence="5" key="1">
    <citation type="submission" date="2014-01" db="EMBL/GenBank/DDBJ databases">
        <title>The genome of the white-rot fungus Pycnoporus cinnabarinus: a basidiomycete model with a versatile arsenal for lignocellulosic biomass breakdown.</title>
        <authorList>
            <person name="Levasseur A."/>
            <person name="Lomascolo A."/>
            <person name="Ruiz-Duenas F.J."/>
            <person name="Uzan E."/>
            <person name="Piumi F."/>
            <person name="Kues U."/>
            <person name="Ram A.F.J."/>
            <person name="Murat C."/>
            <person name="Haon M."/>
            <person name="Benoit I."/>
            <person name="Arfi Y."/>
            <person name="Chevret D."/>
            <person name="Drula E."/>
            <person name="Kwon M.J."/>
            <person name="Gouret P."/>
            <person name="Lesage-Meessen L."/>
            <person name="Lombard V."/>
            <person name="Mariette J."/>
            <person name="Noirot C."/>
            <person name="Park J."/>
            <person name="Patyshakuliyeva A."/>
            <person name="Wieneger R.A.B."/>
            <person name="Wosten H.A.B."/>
            <person name="Martin F."/>
            <person name="Coutinho P.M."/>
            <person name="de Vries R."/>
            <person name="Martinez A.T."/>
            <person name="Klopp C."/>
            <person name="Pontarotti P."/>
            <person name="Henrissat B."/>
            <person name="Record E."/>
        </authorList>
    </citation>
    <scope>NUCLEOTIDE SEQUENCE [LARGE SCALE GENOMIC DNA]</scope>
    <source>
        <strain evidence="5">BRFM137</strain>
    </source>
</reference>
<evidence type="ECO:0000313" key="6">
    <source>
        <dbReference type="Proteomes" id="UP000029665"/>
    </source>
</evidence>
<name>A0A060SXZ2_PYCCI</name>
<dbReference type="InterPro" id="IPR020845">
    <property type="entry name" value="AMP-binding_CS"/>
</dbReference>
<dbReference type="InterPro" id="IPR036291">
    <property type="entry name" value="NAD(P)-bd_dom_sf"/>
</dbReference>
<protein>
    <recommendedName>
        <fullName evidence="7">Polyketide synthase phosphopantetheine-binding domain-containing protein</fullName>
    </recommendedName>
</protein>
<keyword evidence="2" id="KW-0597">Phosphoprotein</keyword>
<dbReference type="OMA" id="WNPQEFV"/>
<dbReference type="Gene3D" id="3.40.50.720">
    <property type="entry name" value="NAD(P)-binding Rossmann-like Domain"/>
    <property type="match status" value="1"/>
</dbReference>
<dbReference type="AlphaFoldDB" id="A0A060SXZ2"/>
<keyword evidence="6" id="KW-1185">Reference proteome</keyword>
<evidence type="ECO:0000256" key="1">
    <source>
        <dbReference type="ARBA" id="ARBA00022450"/>
    </source>
</evidence>
<keyword evidence="1" id="KW-0596">Phosphopantetheine</keyword>
<evidence type="ECO:0000256" key="2">
    <source>
        <dbReference type="ARBA" id="ARBA00022553"/>
    </source>
</evidence>
<dbReference type="SUPFAM" id="SSF56801">
    <property type="entry name" value="Acetyl-CoA synthetase-like"/>
    <property type="match status" value="1"/>
</dbReference>
<organism evidence="5 6">
    <name type="scientific">Pycnoporus cinnabarinus</name>
    <name type="common">Cinnabar-red polypore</name>
    <name type="synonym">Trametes cinnabarina</name>
    <dbReference type="NCBI Taxonomy" id="5643"/>
    <lineage>
        <taxon>Eukaryota</taxon>
        <taxon>Fungi</taxon>
        <taxon>Dikarya</taxon>
        <taxon>Basidiomycota</taxon>
        <taxon>Agaricomycotina</taxon>
        <taxon>Agaricomycetes</taxon>
        <taxon>Polyporales</taxon>
        <taxon>Polyporaceae</taxon>
        <taxon>Trametes</taxon>
    </lineage>
</organism>
<sequence>MPFTPADVPSHISTEFHSPLDLLKKDIALPELYDWHAKENPNYPPFTYRDGTNPEFITYAVANRAIDRAARYVVSWLVSCPSPVWAPAVACVRAETAKRATDTERVASLRTDTITYSCNTLGVVRAGCTAFLISTRNGVPGVADMIQKTGASQLVLSQDATIREIAKDALALLPAGQVTVRDMPTFEDLFPSGEGRSSEAFEADVELPKTFDMNSWALILHSSGSTGHPKPLRWTHKRLMRFGQEPLHFNVDTRGWVHGCHSIPMFHAMGTFMYTAAPINGYVVATFKPATPPTFPAPDAVWEGSVATKVDVIFTVPSNIEEWSRDPEKVAAMRRIKGLLFGGAPLNSEVGNALASQGVSLFDVYGLTEVGLINQYIRPNPGMDWAYWIPSRTKELRFVSSGENKYEVVALSDPELPLAAINTKIDRRDAYATSDLVEPHPTKPNFWKIYGRADEQIVLSNGEKTNPLPLEKIINQDPHVKCSMIFGSGRFQNGILVEPMDEFAIDTSDPKQVEQFRNLIWQTVERANAFAPQHSRIFKEPFQLNAKGLPRRHMILADYHDEIDALYKQVEESAQSDLKPPASWDESNTLAYVRAVVHETLHRSIDDDADIFRNSGDSLQATWIRNTILHAIRETDPPAAKRLPMNLVFQAPTISALTRLVHTITNDVDADGAHAQSPQDLWKYVKKYSADFPERPSTLVDRPTGSKDVVVITGTTGGFGCDALEHLLRDETVQRVYAFNRRGSNALQRQHAQFRARGLDESLLDSAKFRMVEVVLHEPGFGVEPAVLDEVRQSVTHIMHNAWKVDFNLSIQSFEMDIQGARNLVDLAISSPYCQAPSIVFVSSIGVFMNYQGPVPAPEVSLEDPSSPFGSGYGESKWVTEHVLQNATKQRGVHTVVIRLGQVCGDRVGHWNEKEWFPALVKSAQFQRCLPDVEGNVAWIPGYESAKAFTEMRYSPEPFVHLVHPKSAPWRTVIAPIAEELGVPLVSYDEWLSALQKSVSGADSGKEIELMKANPALRLVDFFKNLKSSPEREPLGMVYLSTEKSTRVSEALANLPPLDAERAKAWLAAWKQSGFLA</sequence>
<dbReference type="Proteomes" id="UP000029665">
    <property type="component" value="Unassembled WGS sequence"/>
</dbReference>
<dbReference type="EMBL" id="CCBP010000453">
    <property type="protein sequence ID" value="CDO77398.1"/>
    <property type="molecule type" value="Genomic_DNA"/>
</dbReference>
<dbReference type="STRING" id="5643.A0A060SXZ2"/>
<evidence type="ECO:0000313" key="5">
    <source>
        <dbReference type="EMBL" id="CDO77398.1"/>
    </source>
</evidence>
<dbReference type="InterPro" id="IPR036736">
    <property type="entry name" value="ACP-like_sf"/>
</dbReference>
<dbReference type="Pfam" id="PF07993">
    <property type="entry name" value="NAD_binding_4"/>
    <property type="match status" value="1"/>
</dbReference>
<dbReference type="SUPFAM" id="SSF47336">
    <property type="entry name" value="ACP-like"/>
    <property type="match status" value="1"/>
</dbReference>
<evidence type="ECO:0008006" key="7">
    <source>
        <dbReference type="Google" id="ProtNLM"/>
    </source>
</evidence>
<dbReference type="InterPro" id="IPR013120">
    <property type="entry name" value="FAR_NAD-bd"/>
</dbReference>
<dbReference type="Gene3D" id="1.10.1200.10">
    <property type="entry name" value="ACP-like"/>
    <property type="match status" value="1"/>
</dbReference>